<dbReference type="Pfam" id="PF19952">
    <property type="entry name" value="DUF6414"/>
    <property type="match status" value="1"/>
</dbReference>
<keyword evidence="2" id="KW-1185">Reference proteome</keyword>
<dbReference type="InterPro" id="IPR045633">
    <property type="entry name" value="DUF6414"/>
</dbReference>
<comment type="caution">
    <text evidence="1">The sequence shown here is derived from an EMBL/GenBank/DDBJ whole genome shotgun (WGS) entry which is preliminary data.</text>
</comment>
<dbReference type="RefSeq" id="WP_085511607.1">
    <property type="nucleotide sequence ID" value="NZ_FXAP01000002.1"/>
</dbReference>
<dbReference type="Proteomes" id="UP000266915">
    <property type="component" value="Unassembled WGS sequence"/>
</dbReference>
<accession>A0A3N2BXM3</accession>
<evidence type="ECO:0000313" key="1">
    <source>
        <dbReference type="EMBL" id="ROR80031.1"/>
    </source>
</evidence>
<protein>
    <submittedName>
        <fullName evidence="1">Uncharacterized protein</fullName>
    </submittedName>
</protein>
<organism evidence="1 2">
    <name type="scientific">Plantibacter flavus</name>
    <dbReference type="NCBI Taxonomy" id="150123"/>
    <lineage>
        <taxon>Bacteria</taxon>
        <taxon>Bacillati</taxon>
        <taxon>Actinomycetota</taxon>
        <taxon>Actinomycetes</taxon>
        <taxon>Micrococcales</taxon>
        <taxon>Microbacteriaceae</taxon>
        <taxon>Plantibacter</taxon>
    </lineage>
</organism>
<dbReference type="EMBL" id="RKHL01000001">
    <property type="protein sequence ID" value="ROR80031.1"/>
    <property type="molecule type" value="Genomic_DNA"/>
</dbReference>
<gene>
    <name evidence="1" type="ORF">EDD42_0063</name>
</gene>
<evidence type="ECO:0000313" key="2">
    <source>
        <dbReference type="Proteomes" id="UP000266915"/>
    </source>
</evidence>
<name>A0A3N2BXM3_9MICO</name>
<dbReference type="AlphaFoldDB" id="A0A3N2BXM3"/>
<proteinExistence type="predicted"/>
<reference evidence="1 2" key="1">
    <citation type="submission" date="2018-11" db="EMBL/GenBank/DDBJ databases">
        <title>Sequencing the genomes of 1000 actinobacteria strains.</title>
        <authorList>
            <person name="Klenk H.-P."/>
        </authorList>
    </citation>
    <scope>NUCLEOTIDE SEQUENCE [LARGE SCALE GENOMIC DNA]</scope>
    <source>
        <strain evidence="1 2">DSM 14012</strain>
    </source>
</reference>
<sequence length="434" mass="47331">MTNKFLDRILAGRLARRRAAALKKIKKLQRFAEPLGELRQFVYLDDTALRSLYVARYGAEAVKITESETRSREAEVMVGGSYSIPASVGFQAEGRVRGSATAGREVERLVSKQSMFRDFLNAEVRAARDTSASVTGGASLWRGSEASAPSGGLERGQLVEVRIRLQAHKLYRFASFLDSVGRLSEDGPASEMEVTARLLQELLIGQVPIEAEVLDWGWNETDGTLSKLTPGVTPLSLVALTDVANYWTDLRRMLFDGLECTALVRLSDNTVVRNWSPLKLFNAIRGIEGLPGVDMIDNVIHGLDGYLTAPAAQPDDDASAVREAFTVYAQQICSGPLPETDVDSIGRLTVVAMRSRTTSVMNETFSYVESLFSRTYLENWTADQLGEFRETACAAAGIGSDGSRISPAATQAPVSRPIVPTGPQLAGEIIAIYW</sequence>